<dbReference type="SUPFAM" id="SSF56954">
    <property type="entry name" value="Outer membrane efflux proteins (OEP)"/>
    <property type="match status" value="1"/>
</dbReference>
<dbReference type="OrthoDB" id="9770517at2"/>
<keyword evidence="2" id="KW-0564">Palmitate</keyword>
<evidence type="ECO:0000256" key="2">
    <source>
        <dbReference type="RuleBase" id="RU362097"/>
    </source>
</evidence>
<dbReference type="GO" id="GO:0005886">
    <property type="term" value="C:plasma membrane"/>
    <property type="evidence" value="ECO:0007669"/>
    <property type="project" value="UniProtKB-SubCell"/>
</dbReference>
<dbReference type="EMBL" id="CP001968">
    <property type="protein sequence ID" value="ADD67561.1"/>
    <property type="molecule type" value="Genomic_DNA"/>
</dbReference>
<evidence type="ECO:0000313" key="4">
    <source>
        <dbReference type="Proteomes" id="UP000002012"/>
    </source>
</evidence>
<dbReference type="InParanoid" id="D4H5E1"/>
<name>D4H5E1_DENA2</name>
<dbReference type="AlphaFoldDB" id="D4H5E1"/>
<keyword evidence="2" id="KW-0812">Transmembrane</keyword>
<keyword evidence="2" id="KW-0732">Signal</keyword>
<keyword evidence="2" id="KW-1134">Transmembrane beta strand</keyword>
<evidence type="ECO:0000313" key="3">
    <source>
        <dbReference type="EMBL" id="ADD67561.1"/>
    </source>
</evidence>
<dbReference type="Proteomes" id="UP000002012">
    <property type="component" value="Chromosome"/>
</dbReference>
<dbReference type="STRING" id="522772.Dacet_0780"/>
<comment type="similarity">
    <text evidence="1 2">Belongs to the outer membrane factor (OMF) (TC 1.B.17) family.</text>
</comment>
<dbReference type="RefSeq" id="WP_013010093.1">
    <property type="nucleotide sequence ID" value="NC_013943.1"/>
</dbReference>
<dbReference type="NCBIfam" id="TIGR01845">
    <property type="entry name" value="outer_NodT"/>
    <property type="match status" value="1"/>
</dbReference>
<dbReference type="PaxDb" id="522772-Dacet_0780"/>
<sequence length="479" mass="53104" precursor="true">MALRYCRLVLVFFVLAALAGCAGTTHRVSKSKLDEEIKYPDAFSFSGTGAVYDGKWWEVFGISELNILMEQMLENNKEIAGSYEGLKALQAALGISTADRMPSLSLETSAGDTYSTTGGSREWRDSYDISLTASYEVDIWGRIRSAVESDRMALLSGRFDTESLYMTLTAEFADRYFLYKSLASVLKMQEEILTLRQKQVKVLEMTYTSGIGSLDSIYTKQTTIAVLLEDISETKQSMLEAKYQMALLLGEADAGSVKISDSYNLAIPDLPEIIPGNIAEKRPDIRSAYASVLQINSDVAQAMANRYPKLSFSASAGYSGDEISSLITPENFVTKLIANLTAPIFDAGNLKNQQLRQEYLLKQEIQNYYQAVLEGLKEVSDSLADNMQNEQALKLSQKKVGIEENRLRIAEMKYKSGIEDYSTVLDNKISLLSGWITEVNARRSLISSRVELARASGGSWADGLVDERLAGLPDLQETR</sequence>
<reference evidence="3 4" key="1">
    <citation type="journal article" date="2010" name="Stand. Genomic Sci.">
        <title>Complete genome sequence of Denitrovibrio acetiphilus type strain (N2460).</title>
        <authorList>
            <person name="Kiss H."/>
            <person name="Lang E."/>
            <person name="Lapidus A."/>
            <person name="Copeland A."/>
            <person name="Nolan M."/>
            <person name="Glavina Del Rio T."/>
            <person name="Chen F."/>
            <person name="Lucas S."/>
            <person name="Tice H."/>
            <person name="Cheng J.F."/>
            <person name="Han C."/>
            <person name="Goodwin L."/>
            <person name="Pitluck S."/>
            <person name="Liolios K."/>
            <person name="Pati A."/>
            <person name="Ivanova N."/>
            <person name="Mavromatis K."/>
            <person name="Chen A."/>
            <person name="Palaniappan K."/>
            <person name="Land M."/>
            <person name="Hauser L."/>
            <person name="Chang Y.J."/>
            <person name="Jeffries C.D."/>
            <person name="Detter J.C."/>
            <person name="Brettin T."/>
            <person name="Spring S."/>
            <person name="Rohde M."/>
            <person name="Goker M."/>
            <person name="Woyke T."/>
            <person name="Bristow J."/>
            <person name="Eisen J.A."/>
            <person name="Markowitz V."/>
            <person name="Hugenholtz P."/>
            <person name="Kyrpides N.C."/>
            <person name="Klenk H.P."/>
        </authorList>
    </citation>
    <scope>NUCLEOTIDE SEQUENCE [LARGE SCALE GENOMIC DNA]</scope>
    <source>
        <strain evidence="4">DSM 12809 / NBRC 114555 / N2460</strain>
    </source>
</reference>
<dbReference type="HOGENOM" id="CLU_012817_13_1_0"/>
<organism evidence="3 4">
    <name type="scientific">Denitrovibrio acetiphilus (strain DSM 12809 / NBRC 114555 / N2460)</name>
    <dbReference type="NCBI Taxonomy" id="522772"/>
    <lineage>
        <taxon>Bacteria</taxon>
        <taxon>Pseudomonadati</taxon>
        <taxon>Deferribacterota</taxon>
        <taxon>Deferribacteres</taxon>
        <taxon>Deferribacterales</taxon>
        <taxon>Geovibrionaceae</taxon>
        <taxon>Denitrovibrio</taxon>
    </lineage>
</organism>
<keyword evidence="2 3" id="KW-0449">Lipoprotein</keyword>
<accession>D4H5E1</accession>
<dbReference type="KEGG" id="dap:Dacet_0780"/>
<evidence type="ECO:0000256" key="1">
    <source>
        <dbReference type="ARBA" id="ARBA00007613"/>
    </source>
</evidence>
<feature type="signal peptide" evidence="2">
    <location>
        <begin position="1"/>
        <end position="22"/>
    </location>
</feature>
<feature type="chain" id="PRO_5001437824" evidence="2">
    <location>
        <begin position="23"/>
        <end position="479"/>
    </location>
</feature>
<dbReference type="PROSITE" id="PS51257">
    <property type="entry name" value="PROKAR_LIPOPROTEIN"/>
    <property type="match status" value="1"/>
</dbReference>
<dbReference type="eggNOG" id="COG1538">
    <property type="taxonomic scope" value="Bacteria"/>
</dbReference>
<dbReference type="InterPro" id="IPR010131">
    <property type="entry name" value="MdtP/NodT-like"/>
</dbReference>
<dbReference type="Gene3D" id="1.20.1600.10">
    <property type="entry name" value="Outer membrane efflux proteins (OEP)"/>
    <property type="match status" value="1"/>
</dbReference>
<dbReference type="PANTHER" id="PTHR30203">
    <property type="entry name" value="OUTER MEMBRANE CATION EFFLUX PROTEIN"/>
    <property type="match status" value="1"/>
</dbReference>
<protein>
    <submittedName>
        <fullName evidence="3">RND efflux system, outer membrane lipoprotein, NodT family</fullName>
    </submittedName>
</protein>
<comment type="subcellular location">
    <subcellularLocation>
        <location evidence="2">Cell membrane</location>
        <topology evidence="2">Lipid-anchor</topology>
    </subcellularLocation>
</comment>
<dbReference type="PANTHER" id="PTHR30203:SF33">
    <property type="entry name" value="BLR4455 PROTEIN"/>
    <property type="match status" value="1"/>
</dbReference>
<dbReference type="GO" id="GO:0015562">
    <property type="term" value="F:efflux transmembrane transporter activity"/>
    <property type="evidence" value="ECO:0007669"/>
    <property type="project" value="InterPro"/>
</dbReference>
<gene>
    <name evidence="3" type="ordered locus">Dacet_0780</name>
</gene>
<dbReference type="Gene3D" id="2.20.200.10">
    <property type="entry name" value="Outer membrane efflux proteins (OEP)"/>
    <property type="match status" value="1"/>
</dbReference>
<keyword evidence="2" id="KW-0472">Membrane</keyword>
<dbReference type="InterPro" id="IPR003423">
    <property type="entry name" value="OMP_efflux"/>
</dbReference>
<dbReference type="Pfam" id="PF02321">
    <property type="entry name" value="OEP"/>
    <property type="match status" value="2"/>
</dbReference>
<proteinExistence type="inferred from homology"/>
<keyword evidence="4" id="KW-1185">Reference proteome</keyword>